<dbReference type="PANTHER" id="PTHR43630:SF1">
    <property type="entry name" value="POLY-BETA-1,6-N-ACETYL-D-GLUCOSAMINE SYNTHASE"/>
    <property type="match status" value="1"/>
</dbReference>
<comment type="similarity">
    <text evidence="1">Belongs to the glycosyltransferase 2 family.</text>
</comment>
<keyword evidence="4" id="KW-0472">Membrane</keyword>
<keyword evidence="2" id="KW-0328">Glycosyltransferase</keyword>
<feature type="transmembrane region" description="Helical" evidence="4">
    <location>
        <begin position="323"/>
        <end position="343"/>
    </location>
</feature>
<sequence>MFTNFIILYPLVMTMIWIIGSLMYQFRKNTDISITEQIEGVSILIPCFNEQDHLEKTVRSLVEQQHRKIEIVLIDDASVDNTLDVMNKLKKIYKDIKIEVVKLQKNSGKAAAMNEGIKFINYKYVLCIDADSLINTYAIDQLVSTLNKNPQLGAVTGKPQTINRNTMIEKMQAMEYTAIIDLIKRSQFFFTGRILTLSGVIALFRKEAIESVSGWDPNVQTEDIDITWRLSEKSFYTGYNPEALTWILVPHNFRSLLKQRLRWAYGGLQMLIKNRKRLLLPFKAETWLLYEMIVSIFWSFITLISSLFFFINIYLSNELHLDGNIILIIILTGLAQFIVGLFINKSTSKIRWFVFLYVPLYLFFYWLVNLYAIVTAVFKLVYAPKNNGRWASPKRIVD</sequence>
<feature type="transmembrane region" description="Helical" evidence="4">
    <location>
        <begin position="355"/>
        <end position="382"/>
    </location>
</feature>
<keyword evidence="4" id="KW-0812">Transmembrane</keyword>
<dbReference type="CDD" id="cd06423">
    <property type="entry name" value="CESA_like"/>
    <property type="match status" value="1"/>
</dbReference>
<dbReference type="InterPro" id="IPR029044">
    <property type="entry name" value="Nucleotide-diphossugar_trans"/>
</dbReference>
<feature type="transmembrane region" description="Helical" evidence="4">
    <location>
        <begin position="6"/>
        <end position="24"/>
    </location>
</feature>
<feature type="transmembrane region" description="Helical" evidence="4">
    <location>
        <begin position="287"/>
        <end position="311"/>
    </location>
</feature>
<dbReference type="STRING" id="331679.IV81_GL001151"/>
<evidence type="ECO:0000256" key="3">
    <source>
        <dbReference type="ARBA" id="ARBA00022679"/>
    </source>
</evidence>
<organism evidence="5 6">
    <name type="scientific">Pediococcus stilesii</name>
    <dbReference type="NCBI Taxonomy" id="331679"/>
    <lineage>
        <taxon>Bacteria</taxon>
        <taxon>Bacillati</taxon>
        <taxon>Bacillota</taxon>
        <taxon>Bacilli</taxon>
        <taxon>Lactobacillales</taxon>
        <taxon>Lactobacillaceae</taxon>
        <taxon>Pediococcus</taxon>
    </lineage>
</organism>
<keyword evidence="3 5" id="KW-0808">Transferase</keyword>
<proteinExistence type="inferred from homology"/>
<dbReference type="PANTHER" id="PTHR43630">
    <property type="entry name" value="POLY-BETA-1,6-N-ACETYL-D-GLUCOSAMINE SYNTHASE"/>
    <property type="match status" value="1"/>
</dbReference>
<gene>
    <name evidence="5" type="ORF">IV81_GL001151</name>
</gene>
<dbReference type="EMBL" id="JQBX01000032">
    <property type="protein sequence ID" value="KRN92596.1"/>
    <property type="molecule type" value="Genomic_DNA"/>
</dbReference>
<evidence type="ECO:0000256" key="1">
    <source>
        <dbReference type="ARBA" id="ARBA00006739"/>
    </source>
</evidence>
<name>A0A0R2L230_9LACO</name>
<reference evidence="5 6" key="1">
    <citation type="journal article" date="2015" name="Genome Announc.">
        <title>Expanding the biotechnology potential of lactobacilli through comparative genomics of 213 strains and associated genera.</title>
        <authorList>
            <person name="Sun Z."/>
            <person name="Harris H.M."/>
            <person name="McCann A."/>
            <person name="Guo C."/>
            <person name="Argimon S."/>
            <person name="Zhang W."/>
            <person name="Yang X."/>
            <person name="Jeffery I.B."/>
            <person name="Cooney J.C."/>
            <person name="Kagawa T.F."/>
            <person name="Liu W."/>
            <person name="Song Y."/>
            <person name="Salvetti E."/>
            <person name="Wrobel A."/>
            <person name="Rasinkangas P."/>
            <person name="Parkhill J."/>
            <person name="Rea M.C."/>
            <person name="O'Sullivan O."/>
            <person name="Ritari J."/>
            <person name="Douillard F.P."/>
            <person name="Paul Ross R."/>
            <person name="Yang R."/>
            <person name="Briner A.E."/>
            <person name="Felis G.E."/>
            <person name="de Vos W.M."/>
            <person name="Barrangou R."/>
            <person name="Klaenhammer T.R."/>
            <person name="Caufield P.W."/>
            <person name="Cui Y."/>
            <person name="Zhang H."/>
            <person name="O'Toole P.W."/>
        </authorList>
    </citation>
    <scope>NUCLEOTIDE SEQUENCE [LARGE SCALE GENOMIC DNA]</scope>
    <source>
        <strain evidence="5 6">DSM 18001</strain>
    </source>
</reference>
<keyword evidence="4" id="KW-1133">Transmembrane helix</keyword>
<dbReference type="GO" id="GO:0016757">
    <property type="term" value="F:glycosyltransferase activity"/>
    <property type="evidence" value="ECO:0007669"/>
    <property type="project" value="UniProtKB-KW"/>
</dbReference>
<comment type="caution">
    <text evidence="5">The sequence shown here is derived from an EMBL/GenBank/DDBJ whole genome shotgun (WGS) entry which is preliminary data.</text>
</comment>
<keyword evidence="6" id="KW-1185">Reference proteome</keyword>
<dbReference type="AlphaFoldDB" id="A0A0R2L230"/>
<dbReference type="Proteomes" id="UP000051859">
    <property type="component" value="Unassembled WGS sequence"/>
</dbReference>
<accession>A0A0R2L230</accession>
<dbReference type="Pfam" id="PF13641">
    <property type="entry name" value="Glyco_tranf_2_3"/>
    <property type="match status" value="1"/>
</dbReference>
<dbReference type="RefSeq" id="WP_057804365.1">
    <property type="nucleotide sequence ID" value="NZ_JQBX01000032.1"/>
</dbReference>
<dbReference type="SUPFAM" id="SSF53448">
    <property type="entry name" value="Nucleotide-diphospho-sugar transferases"/>
    <property type="match status" value="1"/>
</dbReference>
<evidence type="ECO:0000313" key="6">
    <source>
        <dbReference type="Proteomes" id="UP000051859"/>
    </source>
</evidence>
<evidence type="ECO:0000313" key="5">
    <source>
        <dbReference type="EMBL" id="KRN92596.1"/>
    </source>
</evidence>
<dbReference type="PATRIC" id="fig|331679.3.peg.1169"/>
<evidence type="ECO:0000256" key="2">
    <source>
        <dbReference type="ARBA" id="ARBA00022676"/>
    </source>
</evidence>
<evidence type="ECO:0000256" key="4">
    <source>
        <dbReference type="SAM" id="Phobius"/>
    </source>
</evidence>
<protein>
    <submittedName>
        <fullName evidence="5">Glycosyl transferase</fullName>
    </submittedName>
</protein>
<dbReference type="Gene3D" id="3.90.550.10">
    <property type="entry name" value="Spore Coat Polysaccharide Biosynthesis Protein SpsA, Chain A"/>
    <property type="match status" value="1"/>
</dbReference>